<dbReference type="EMBL" id="CP059735">
    <property type="protein sequence ID" value="WDD99241.1"/>
    <property type="molecule type" value="Genomic_DNA"/>
</dbReference>
<evidence type="ECO:0000259" key="2">
    <source>
        <dbReference type="PROSITE" id="PS51236"/>
    </source>
</evidence>
<dbReference type="KEGG" id="tact:SG35_000690"/>
<proteinExistence type="predicted"/>
<accession>A0AAE9YQZ2</accession>
<organism evidence="3 4">
    <name type="scientific">Thalassomonas actiniarum</name>
    <dbReference type="NCBI Taxonomy" id="485447"/>
    <lineage>
        <taxon>Bacteria</taxon>
        <taxon>Pseudomonadati</taxon>
        <taxon>Pseudomonadota</taxon>
        <taxon>Gammaproteobacteria</taxon>
        <taxon>Alteromonadales</taxon>
        <taxon>Colwelliaceae</taxon>
        <taxon>Thalassomonas</taxon>
    </lineage>
</organism>
<keyword evidence="4" id="KW-1185">Reference proteome</keyword>
<dbReference type="GO" id="GO:0005576">
    <property type="term" value="C:extracellular region"/>
    <property type="evidence" value="ECO:0007669"/>
    <property type="project" value="InterPro"/>
</dbReference>
<dbReference type="Pfam" id="PF05735">
    <property type="entry name" value="TSP_C"/>
    <property type="match status" value="1"/>
</dbReference>
<keyword evidence="1" id="KW-0732">Signal</keyword>
<dbReference type="PROSITE" id="PS51236">
    <property type="entry name" value="TSP_CTER"/>
    <property type="match status" value="1"/>
</dbReference>
<evidence type="ECO:0000256" key="1">
    <source>
        <dbReference type="SAM" id="SignalP"/>
    </source>
</evidence>
<reference evidence="3 4" key="1">
    <citation type="journal article" date="2015" name="Genome Announc.">
        <title>Draft Genome Sequences of Marine Isolates of Thalassomonas viridans and Thalassomonas actiniarum.</title>
        <authorList>
            <person name="Olonade I."/>
            <person name="van Zyl L.J."/>
            <person name="Trindade M."/>
        </authorList>
    </citation>
    <scope>NUCLEOTIDE SEQUENCE [LARGE SCALE GENOMIC DNA]</scope>
    <source>
        <strain evidence="3 4">A5K-106</strain>
    </source>
</reference>
<feature type="signal peptide" evidence="1">
    <location>
        <begin position="1"/>
        <end position="19"/>
    </location>
</feature>
<reference evidence="3 4" key="2">
    <citation type="journal article" date="2022" name="Mar. Drugs">
        <title>Bioassay-Guided Fractionation Leads to the Detection of Cholic Acid Generated by the Rare Thalassomonas sp.</title>
        <authorList>
            <person name="Pheiffer F."/>
            <person name="Schneider Y.K."/>
            <person name="Hansen E.H."/>
            <person name="Andersen J.H."/>
            <person name="Isaksson J."/>
            <person name="Busche T."/>
            <person name="R C."/>
            <person name="Kalinowski J."/>
            <person name="Zyl L.V."/>
            <person name="Trindade M."/>
        </authorList>
    </citation>
    <scope>NUCLEOTIDE SEQUENCE [LARGE SCALE GENOMIC DNA]</scope>
    <source>
        <strain evidence="3 4">A5K-106</strain>
    </source>
</reference>
<dbReference type="InterPro" id="IPR013320">
    <property type="entry name" value="ConA-like_dom_sf"/>
</dbReference>
<dbReference type="GO" id="GO:0005509">
    <property type="term" value="F:calcium ion binding"/>
    <property type="evidence" value="ECO:0007669"/>
    <property type="project" value="InterPro"/>
</dbReference>
<dbReference type="SUPFAM" id="SSF49899">
    <property type="entry name" value="Concanavalin A-like lectins/glucanases"/>
    <property type="match status" value="1"/>
</dbReference>
<dbReference type="NCBIfam" id="TIGR02595">
    <property type="entry name" value="PEP_CTERM"/>
    <property type="match status" value="1"/>
</dbReference>
<dbReference type="GO" id="GO:0007155">
    <property type="term" value="P:cell adhesion"/>
    <property type="evidence" value="ECO:0007669"/>
    <property type="project" value="InterPro"/>
</dbReference>
<name>A0AAE9YQZ2_9GAMM</name>
<dbReference type="AlphaFoldDB" id="A0AAE9YQZ2"/>
<feature type="domain" description="TSP C-terminal" evidence="2">
    <location>
        <begin position="15"/>
        <end position="208"/>
    </location>
</feature>
<dbReference type="RefSeq" id="WP_044835274.1">
    <property type="nucleotide sequence ID" value="NZ_CP059735.1"/>
</dbReference>
<evidence type="ECO:0000313" key="4">
    <source>
        <dbReference type="Proteomes" id="UP000032568"/>
    </source>
</evidence>
<dbReference type="InterPro" id="IPR013424">
    <property type="entry name" value="Ice-binding_C"/>
</dbReference>
<protein>
    <submittedName>
        <fullName evidence="3">PEP-CTERM sorting domain-containing protein</fullName>
    </submittedName>
</protein>
<dbReference type="InterPro" id="IPR008859">
    <property type="entry name" value="Thrombospondin_C"/>
</dbReference>
<feature type="chain" id="PRO_5041951311" evidence="1">
    <location>
        <begin position="20"/>
        <end position="230"/>
    </location>
</feature>
<gene>
    <name evidence="3" type="ORF">SG35_000690</name>
</gene>
<dbReference type="Proteomes" id="UP000032568">
    <property type="component" value="Chromosome"/>
</dbReference>
<sequence length="230" mass="25409">MKKLLTLVAVLGLSTQVYATPIDLSNWTETPGGDWLLAADGSGVFQADNGQATFFLSEDNYINREFSGTFGVETSSDDDFIGFVFGYNNSNDYLLFDWKQGWHSSAESGFTLSQISGTNVDLWGHSGSDLTVLASDYTTRDSFKGWLDNTSYNFTLGFTDSNIRIDIDGNTIFDVDGSFNEGKFGFYNYSQSHVRYSGFEETLSETVPEPSTLAIFALGVMGLAARRFKK</sequence>
<evidence type="ECO:0000313" key="3">
    <source>
        <dbReference type="EMBL" id="WDD99241.1"/>
    </source>
</evidence>
<dbReference type="Pfam" id="PF07589">
    <property type="entry name" value="PEP-CTERM"/>
    <property type="match status" value="1"/>
</dbReference>
<dbReference type="Gene3D" id="2.60.120.200">
    <property type="match status" value="1"/>
</dbReference>